<protein>
    <recommendedName>
        <fullName evidence="3">Type IV secretion protein Rhs</fullName>
    </recommendedName>
</protein>
<evidence type="ECO:0000313" key="2">
    <source>
        <dbReference type="Proteomes" id="UP000231292"/>
    </source>
</evidence>
<gene>
    <name evidence="1" type="ORF">COX41_01260</name>
</gene>
<accession>A0A2G9YKH4</accession>
<feature type="non-terminal residue" evidence="1">
    <location>
        <position position="442"/>
    </location>
</feature>
<dbReference type="Gene3D" id="2.180.10.10">
    <property type="entry name" value="RHS repeat-associated core"/>
    <property type="match status" value="1"/>
</dbReference>
<dbReference type="AlphaFoldDB" id="A0A2G9YKH4"/>
<dbReference type="NCBIfam" id="TIGR01643">
    <property type="entry name" value="YD_repeat_2x"/>
    <property type="match status" value="3"/>
</dbReference>
<dbReference type="PANTHER" id="PTHR32305">
    <property type="match status" value="1"/>
</dbReference>
<dbReference type="Pfam" id="PF05593">
    <property type="entry name" value="RHS_repeat"/>
    <property type="match status" value="1"/>
</dbReference>
<dbReference type="PANTHER" id="PTHR32305:SF15">
    <property type="entry name" value="PROTEIN RHSA-RELATED"/>
    <property type="match status" value="1"/>
</dbReference>
<evidence type="ECO:0008006" key="3">
    <source>
        <dbReference type="Google" id="ProtNLM"/>
    </source>
</evidence>
<proteinExistence type="predicted"/>
<feature type="non-terminal residue" evidence="1">
    <location>
        <position position="1"/>
    </location>
</feature>
<sequence>LVDKRLFKQTKVSKLGLGNLARVTDDKGNITQIWYDSLGRKLKMDDPDMGVWTYEYDKAGNLTKQTDAKGQVLEFEYDNLNRLTRKFVNPQTLVTYIYDDVTKQNCLGRLSEITDQSGSSEFFYDKLGREIKSTKSADGINYSIEREYDVLDRLTKLKYPDGEAVTYTYNPQGIEKVTGQQNYVSNIEYFCTGQIAKVVYGNGTETNYTYDPNTLRLNKLITQSPTGKIQDLDYQFDSVGNIKSIQDYVNTATQNFLYDDLNRLVQGNGSYGSFSYEYDSIGNMTSKEGINLSYGKNGRLAHAVSQFGSTAIDYDDNGNMIKKANTALSYDAENRLIKVEGTSASPPDAALQLTLTPGWNFISLPFIPEDQKISSVLSGIGGKYEQVSRYNSATQQFEHYVGNPKFDQFTDFEYGRGYQIYISGTEDVSLTITGIMPAATQS</sequence>
<dbReference type="InterPro" id="IPR050708">
    <property type="entry name" value="T6SS_VgrG/RHS"/>
</dbReference>
<dbReference type="InterPro" id="IPR031325">
    <property type="entry name" value="RHS_repeat"/>
</dbReference>
<dbReference type="EMBL" id="PCRK01000024">
    <property type="protein sequence ID" value="PIP19740.1"/>
    <property type="molecule type" value="Genomic_DNA"/>
</dbReference>
<evidence type="ECO:0000313" key="1">
    <source>
        <dbReference type="EMBL" id="PIP19740.1"/>
    </source>
</evidence>
<dbReference type="InterPro" id="IPR006530">
    <property type="entry name" value="YD"/>
</dbReference>
<reference evidence="1 2" key="1">
    <citation type="submission" date="2017-09" db="EMBL/GenBank/DDBJ databases">
        <title>Depth-based differentiation of microbial function through sediment-hosted aquifers and enrichment of novel symbionts in the deep terrestrial subsurface.</title>
        <authorList>
            <person name="Probst A.J."/>
            <person name="Ladd B."/>
            <person name="Jarett J.K."/>
            <person name="Geller-Mcgrath D.E."/>
            <person name="Sieber C.M."/>
            <person name="Emerson J.B."/>
            <person name="Anantharaman K."/>
            <person name="Thomas B.C."/>
            <person name="Malmstrom R."/>
            <person name="Stieglmeier M."/>
            <person name="Klingl A."/>
            <person name="Woyke T."/>
            <person name="Ryan C.M."/>
            <person name="Banfield J.F."/>
        </authorList>
    </citation>
    <scope>NUCLEOTIDE SEQUENCE [LARGE SCALE GENOMIC DNA]</scope>
    <source>
        <strain evidence="1">CG23_combo_of_CG06-09_8_20_14_all_41_10</strain>
    </source>
</reference>
<name>A0A2G9YKH4_9BACT</name>
<dbReference type="Proteomes" id="UP000231292">
    <property type="component" value="Unassembled WGS sequence"/>
</dbReference>
<organism evidence="1 2">
    <name type="scientific">Candidatus Sherwoodlollariibacterium unditelluris</name>
    <dbReference type="NCBI Taxonomy" id="1974757"/>
    <lineage>
        <taxon>Bacteria</taxon>
        <taxon>Pseudomonadati</taxon>
        <taxon>Candidatus Omnitrophota</taxon>
        <taxon>Candidatus Sherwoodlollariibacterium</taxon>
    </lineage>
</organism>
<comment type="caution">
    <text evidence="1">The sequence shown here is derived from an EMBL/GenBank/DDBJ whole genome shotgun (WGS) entry which is preliminary data.</text>
</comment>